<evidence type="ECO:0000256" key="6">
    <source>
        <dbReference type="ARBA" id="ARBA00023136"/>
    </source>
</evidence>
<feature type="transmembrane region" description="Helical" evidence="7">
    <location>
        <begin position="124"/>
        <end position="147"/>
    </location>
</feature>
<dbReference type="InterPro" id="IPR051817">
    <property type="entry name" value="FDH_cytochrome_b556_subunit"/>
</dbReference>
<evidence type="ECO:0000313" key="9">
    <source>
        <dbReference type="Proteomes" id="UP000285961"/>
    </source>
</evidence>
<feature type="transmembrane region" description="Helical" evidence="7">
    <location>
        <begin position="12"/>
        <end position="29"/>
    </location>
</feature>
<keyword evidence="4 7" id="KW-0812">Transmembrane</keyword>
<dbReference type="AlphaFoldDB" id="A0A419EQ04"/>
<dbReference type="InterPro" id="IPR005614">
    <property type="entry name" value="NrfD-like"/>
</dbReference>
<evidence type="ECO:0000256" key="3">
    <source>
        <dbReference type="ARBA" id="ARBA00022475"/>
    </source>
</evidence>
<feature type="transmembrane region" description="Helical" evidence="7">
    <location>
        <begin position="49"/>
        <end position="71"/>
    </location>
</feature>
<feature type="transmembrane region" description="Helical" evidence="7">
    <location>
        <begin position="235"/>
        <end position="255"/>
    </location>
</feature>
<reference evidence="8 9" key="1">
    <citation type="journal article" date="2017" name="ISME J.">
        <title>Energy and carbon metabolisms in a deep terrestrial subsurface fluid microbial community.</title>
        <authorList>
            <person name="Momper L."/>
            <person name="Jungbluth S.P."/>
            <person name="Lee M.D."/>
            <person name="Amend J.P."/>
        </authorList>
    </citation>
    <scope>NUCLEOTIDE SEQUENCE [LARGE SCALE GENOMIC DNA]</scope>
    <source>
        <strain evidence="8">SURF_17</strain>
    </source>
</reference>
<dbReference type="Proteomes" id="UP000285961">
    <property type="component" value="Unassembled WGS sequence"/>
</dbReference>
<dbReference type="Pfam" id="PF03916">
    <property type="entry name" value="NrfD"/>
    <property type="match status" value="1"/>
</dbReference>
<evidence type="ECO:0000313" key="8">
    <source>
        <dbReference type="EMBL" id="RJP65011.1"/>
    </source>
</evidence>
<evidence type="ECO:0000256" key="1">
    <source>
        <dbReference type="ARBA" id="ARBA00004651"/>
    </source>
</evidence>
<keyword evidence="5 7" id="KW-1133">Transmembrane helix</keyword>
<feature type="transmembrane region" description="Helical" evidence="7">
    <location>
        <begin position="197"/>
        <end position="223"/>
    </location>
</feature>
<proteinExistence type="inferred from homology"/>
<dbReference type="GO" id="GO:0005886">
    <property type="term" value="C:plasma membrane"/>
    <property type="evidence" value="ECO:0007669"/>
    <property type="project" value="UniProtKB-SubCell"/>
</dbReference>
<dbReference type="PANTHER" id="PTHR30074:SF4">
    <property type="entry name" value="NI_FE-HYDROGENASE 2 B-TYPE CYTOCHROME SUBUNIT-RELATED"/>
    <property type="match status" value="1"/>
</dbReference>
<comment type="caution">
    <text evidence="8">The sequence shown here is derived from an EMBL/GenBank/DDBJ whole genome shotgun (WGS) entry which is preliminary data.</text>
</comment>
<dbReference type="PANTHER" id="PTHR30074">
    <property type="entry name" value="FORMATE DEHYDROGENASE, NITRATE-INDUCIBLE, CYTOCHROME B556 FDN SUBUNIT"/>
    <property type="match status" value="1"/>
</dbReference>
<evidence type="ECO:0000256" key="4">
    <source>
        <dbReference type="ARBA" id="ARBA00022692"/>
    </source>
</evidence>
<sequence>MIKKLIQRMTFWKLVLATIFLMGLYISYVRFFKGLGASTGLSDKFPWGLWVGFDVLCGVGLAAGGFTITLVVHVFNLKKYKPILPATVLSAFLGYLLVNAGLLFDIGRPYRVWHPLIMWNPHSVMFEVAWCVMLYTAVLSMEFSPLVFERLNWEKPKKIVKSITIPLVILGFILSSLHQSSLGTVFLIVPGRLHPLWYSPILPLMFFTSAIATGLSMVIFESYLSRRAFKKRLELDLLSGLGRVICVVLAVYFVLKMKDLYNRGALAFLLDGSHESKMFALEMVFGVVVPLILFSQRKVRESQGGLFIASLMVVLGFVINRLNVSITGMLRSSGVNYFPSWMEIGATVFLVAVGFALFAAAVKYLPVFPKEEANAEREFAYLTPKRANSIGSLTAEAEAKP</sequence>
<gene>
    <name evidence="8" type="ORF">C4532_18310</name>
</gene>
<feature type="transmembrane region" description="Helical" evidence="7">
    <location>
        <begin position="83"/>
        <end position="104"/>
    </location>
</feature>
<name>A0A419EQ04_9BACT</name>
<evidence type="ECO:0000256" key="7">
    <source>
        <dbReference type="SAM" id="Phobius"/>
    </source>
</evidence>
<keyword evidence="6 7" id="KW-0472">Membrane</keyword>
<keyword evidence="3" id="KW-1003">Cell membrane</keyword>
<dbReference type="EMBL" id="QZKI01000131">
    <property type="protein sequence ID" value="RJP65011.1"/>
    <property type="molecule type" value="Genomic_DNA"/>
</dbReference>
<evidence type="ECO:0000256" key="2">
    <source>
        <dbReference type="ARBA" id="ARBA00008929"/>
    </source>
</evidence>
<organism evidence="8 9">
    <name type="scientific">Candidatus Abyssobacteria bacterium SURF_17</name>
    <dbReference type="NCBI Taxonomy" id="2093361"/>
    <lineage>
        <taxon>Bacteria</taxon>
        <taxon>Pseudomonadati</taxon>
        <taxon>Candidatus Hydrogenedentota</taxon>
        <taxon>Candidatus Abyssobacteria</taxon>
    </lineage>
</organism>
<comment type="subcellular location">
    <subcellularLocation>
        <location evidence="1">Cell membrane</location>
        <topology evidence="1">Multi-pass membrane protein</topology>
    </subcellularLocation>
</comment>
<feature type="transmembrane region" description="Helical" evidence="7">
    <location>
        <begin position="306"/>
        <end position="324"/>
    </location>
</feature>
<feature type="transmembrane region" description="Helical" evidence="7">
    <location>
        <begin position="344"/>
        <end position="365"/>
    </location>
</feature>
<comment type="similarity">
    <text evidence="2">Belongs to the NrfD family.</text>
</comment>
<dbReference type="GO" id="GO:0009061">
    <property type="term" value="P:anaerobic respiration"/>
    <property type="evidence" value="ECO:0007669"/>
    <property type="project" value="TreeGrafter"/>
</dbReference>
<protein>
    <submittedName>
        <fullName evidence="8">Ni/Fe-hydrogenase cytochrome b subunit</fullName>
    </submittedName>
</protein>
<evidence type="ECO:0000256" key="5">
    <source>
        <dbReference type="ARBA" id="ARBA00022989"/>
    </source>
</evidence>
<feature type="transmembrane region" description="Helical" evidence="7">
    <location>
        <begin position="278"/>
        <end position="294"/>
    </location>
</feature>
<accession>A0A419EQ04</accession>